<dbReference type="AlphaFoldDB" id="A0AAV2RZT2"/>
<organism evidence="1 2">
    <name type="scientific">Meganyctiphanes norvegica</name>
    <name type="common">Northern krill</name>
    <name type="synonym">Thysanopoda norvegica</name>
    <dbReference type="NCBI Taxonomy" id="48144"/>
    <lineage>
        <taxon>Eukaryota</taxon>
        <taxon>Metazoa</taxon>
        <taxon>Ecdysozoa</taxon>
        <taxon>Arthropoda</taxon>
        <taxon>Crustacea</taxon>
        <taxon>Multicrustacea</taxon>
        <taxon>Malacostraca</taxon>
        <taxon>Eumalacostraca</taxon>
        <taxon>Eucarida</taxon>
        <taxon>Euphausiacea</taxon>
        <taxon>Euphausiidae</taxon>
        <taxon>Meganyctiphanes</taxon>
    </lineage>
</organism>
<protein>
    <submittedName>
        <fullName evidence="1">Uncharacterized protein</fullName>
    </submittedName>
</protein>
<reference evidence="1 2" key="1">
    <citation type="submission" date="2024-05" db="EMBL/GenBank/DDBJ databases">
        <authorList>
            <person name="Wallberg A."/>
        </authorList>
    </citation>
    <scope>NUCLEOTIDE SEQUENCE [LARGE SCALE GENOMIC DNA]</scope>
</reference>
<sequence>MGGEGEQMFQQRNPLHARKEVNHELNAPAEFTDISYADLGFIINPKDKTYPLHNAALNNNNNIYTNNNINNNSNNTINNRNNNCKSNTSMNGSARNGSIVSKSGIKRVNKIDEESLAPDTDSIIIEDDSNISFKDVPILETDCDDMSTSMSIMTISSGKRGSLKNTPRLRSPALLRGYRAPSLPNLRHGRLLLADLPGQCSLDNDNNENDMRIEEIST</sequence>
<keyword evidence="2" id="KW-1185">Reference proteome</keyword>
<accession>A0AAV2RZT2</accession>
<gene>
    <name evidence="1" type="ORF">MNOR_LOCUS30044</name>
</gene>
<name>A0AAV2RZT2_MEGNR</name>
<dbReference type="Proteomes" id="UP001497623">
    <property type="component" value="Unassembled WGS sequence"/>
</dbReference>
<evidence type="ECO:0000313" key="1">
    <source>
        <dbReference type="EMBL" id="CAL4147462.1"/>
    </source>
</evidence>
<dbReference type="EMBL" id="CAXKWB010035927">
    <property type="protein sequence ID" value="CAL4147462.1"/>
    <property type="molecule type" value="Genomic_DNA"/>
</dbReference>
<comment type="caution">
    <text evidence="1">The sequence shown here is derived from an EMBL/GenBank/DDBJ whole genome shotgun (WGS) entry which is preliminary data.</text>
</comment>
<proteinExistence type="predicted"/>
<evidence type="ECO:0000313" key="2">
    <source>
        <dbReference type="Proteomes" id="UP001497623"/>
    </source>
</evidence>